<keyword evidence="3 5" id="KW-0687">Ribonucleoprotein</keyword>
<evidence type="ECO:0000256" key="4">
    <source>
        <dbReference type="ARBA" id="ARBA00035486"/>
    </source>
</evidence>
<comment type="similarity">
    <text evidence="1 5">Belongs to the bacterial ribosomal protein bL35 family.</text>
</comment>
<dbReference type="SUPFAM" id="SSF143034">
    <property type="entry name" value="L35p-like"/>
    <property type="match status" value="1"/>
</dbReference>
<dbReference type="Gene3D" id="4.10.410.60">
    <property type="match status" value="1"/>
</dbReference>
<dbReference type="GO" id="GO:0003735">
    <property type="term" value="F:structural constituent of ribosome"/>
    <property type="evidence" value="ECO:0007669"/>
    <property type="project" value="InterPro"/>
</dbReference>
<reference evidence="8" key="1">
    <citation type="submission" date="2017-09" db="EMBL/GenBank/DDBJ databases">
        <title>Depth-based differentiation of microbial function through sediment-hosted aquifers and enrichment of novel symbionts in the deep terrestrial subsurface.</title>
        <authorList>
            <person name="Probst A.J."/>
            <person name="Ladd B."/>
            <person name="Jarett J.K."/>
            <person name="Geller-Mcgrath D.E."/>
            <person name="Sieber C.M.K."/>
            <person name="Emerson J.B."/>
            <person name="Anantharaman K."/>
            <person name="Thomas B.C."/>
            <person name="Malmstrom R."/>
            <person name="Stieglmeier M."/>
            <person name="Klingl A."/>
            <person name="Woyke T."/>
            <person name="Ryan C.M."/>
            <person name="Banfield J.F."/>
        </authorList>
    </citation>
    <scope>NUCLEOTIDE SEQUENCE [LARGE SCALE GENOMIC DNA]</scope>
</reference>
<accession>A0A2M7CIV8</accession>
<dbReference type="Pfam" id="PF01632">
    <property type="entry name" value="Ribosomal_L35p"/>
    <property type="match status" value="1"/>
</dbReference>
<evidence type="ECO:0000256" key="6">
    <source>
        <dbReference type="SAM" id="MobiDB-lite"/>
    </source>
</evidence>
<evidence type="ECO:0000256" key="1">
    <source>
        <dbReference type="ARBA" id="ARBA00006598"/>
    </source>
</evidence>
<dbReference type="InterPro" id="IPR021137">
    <property type="entry name" value="Ribosomal_bL35-like"/>
</dbReference>
<evidence type="ECO:0000256" key="5">
    <source>
        <dbReference type="RuleBase" id="RU000568"/>
    </source>
</evidence>
<gene>
    <name evidence="7" type="ORF">COS38_00885</name>
</gene>
<evidence type="ECO:0000256" key="3">
    <source>
        <dbReference type="ARBA" id="ARBA00023274"/>
    </source>
</evidence>
<evidence type="ECO:0000313" key="8">
    <source>
        <dbReference type="Proteomes" id="UP000229966"/>
    </source>
</evidence>
<dbReference type="InterPro" id="IPR037229">
    <property type="entry name" value="Ribosomal_bL35_sf"/>
</dbReference>
<dbReference type="InterPro" id="IPR001706">
    <property type="entry name" value="Ribosomal_bL35"/>
</dbReference>
<organism evidence="7 8">
    <name type="scientific">Candidatus Berkelbacteria bacterium CG03_land_8_20_14_0_80_40_36</name>
    <dbReference type="NCBI Taxonomy" id="1974509"/>
    <lineage>
        <taxon>Bacteria</taxon>
        <taxon>Candidatus Berkelbacteria</taxon>
    </lineage>
</organism>
<dbReference type="GO" id="GO:0005840">
    <property type="term" value="C:ribosome"/>
    <property type="evidence" value="ECO:0007669"/>
    <property type="project" value="UniProtKB-KW"/>
</dbReference>
<protein>
    <recommendedName>
        <fullName evidence="4 5">50S ribosomal protein L35</fullName>
    </recommendedName>
</protein>
<proteinExistence type="inferred from homology"/>
<comment type="caution">
    <text evidence="7">The sequence shown here is derived from an EMBL/GenBank/DDBJ whole genome shotgun (WGS) entry which is preliminary data.</text>
</comment>
<sequence>MKNKTNKTISKRVRATKRGKLMRMAQSTQHLVSRKKPRQMKNAGKAVCIKKGMAKKYIKLI</sequence>
<dbReference type="GO" id="GO:1990904">
    <property type="term" value="C:ribonucleoprotein complex"/>
    <property type="evidence" value="ECO:0007669"/>
    <property type="project" value="UniProtKB-KW"/>
</dbReference>
<evidence type="ECO:0000313" key="7">
    <source>
        <dbReference type="EMBL" id="PIV25581.1"/>
    </source>
</evidence>
<feature type="compositionally biased region" description="Basic residues" evidence="6">
    <location>
        <begin position="1"/>
        <end position="21"/>
    </location>
</feature>
<dbReference type="PRINTS" id="PR00064">
    <property type="entry name" value="RIBOSOMALL35"/>
</dbReference>
<dbReference type="AlphaFoldDB" id="A0A2M7CIV8"/>
<name>A0A2M7CIV8_9BACT</name>
<dbReference type="Proteomes" id="UP000229966">
    <property type="component" value="Unassembled WGS sequence"/>
</dbReference>
<feature type="region of interest" description="Disordered" evidence="6">
    <location>
        <begin position="1"/>
        <end position="43"/>
    </location>
</feature>
<dbReference type="GO" id="GO:0006412">
    <property type="term" value="P:translation"/>
    <property type="evidence" value="ECO:0007669"/>
    <property type="project" value="InterPro"/>
</dbReference>
<evidence type="ECO:0000256" key="2">
    <source>
        <dbReference type="ARBA" id="ARBA00022980"/>
    </source>
</evidence>
<keyword evidence="2 5" id="KW-0689">Ribosomal protein</keyword>
<dbReference type="EMBL" id="PEUM01000022">
    <property type="protein sequence ID" value="PIV25581.1"/>
    <property type="molecule type" value="Genomic_DNA"/>
</dbReference>